<sequence>MKITGKIYFTFILIFLYLPIFFLIYYSFNDAGNMTQFKGFTLDHYISVFQNKRLLVIIVNTIAIALLAASISTVIGICGAIGIYYLKNKKLKVGLLTLNNILMVSSDVVIGSSFLLLFTVIGHFTGMGLGFWSVLISHIAFCVPIVVLLVLPKLYDMNTSMIDAARDLGASSWQTLIKVIIPHILPGAIGGFFMALTYSLDDFTVSFFVTGSGFSVLSVEVYSMARKGITMEINAISTLLFGLVMILILGYYFIKSGQQRRVEKRGGSLR</sequence>
<feature type="transmembrane region" description="Helical" evidence="10">
    <location>
        <begin position="203"/>
        <end position="223"/>
    </location>
</feature>
<comment type="subcellular location">
    <subcellularLocation>
        <location evidence="1 10">Cell membrane</location>
        <topology evidence="1 10">Multi-pass membrane protein</topology>
    </subcellularLocation>
</comment>
<keyword evidence="6 10" id="KW-0812">Transmembrane</keyword>
<organism evidence="12 14">
    <name type="scientific">Mammaliicoccus vitulinus</name>
    <dbReference type="NCBI Taxonomy" id="71237"/>
    <lineage>
        <taxon>Bacteria</taxon>
        <taxon>Bacillati</taxon>
        <taxon>Bacillota</taxon>
        <taxon>Bacilli</taxon>
        <taxon>Bacillales</taxon>
        <taxon>Staphylococcaceae</taxon>
        <taxon>Mammaliicoccus</taxon>
    </lineage>
</organism>
<gene>
    <name evidence="12" type="ORF">BU072_04590</name>
    <name evidence="13" type="ORF">I6J37_00480</name>
</gene>
<evidence type="ECO:0000313" key="13">
    <source>
        <dbReference type="EMBL" id="QRO85215.1"/>
    </source>
</evidence>
<dbReference type="Gene3D" id="1.10.3720.10">
    <property type="entry name" value="MetI-like"/>
    <property type="match status" value="1"/>
</dbReference>
<proteinExistence type="inferred from homology"/>
<keyword evidence="7 10" id="KW-1133">Transmembrane helix</keyword>
<dbReference type="EMBL" id="PZFK01000007">
    <property type="protein sequence ID" value="PTI30180.1"/>
    <property type="molecule type" value="Genomic_DNA"/>
</dbReference>
<dbReference type="GO" id="GO:0055085">
    <property type="term" value="P:transmembrane transport"/>
    <property type="evidence" value="ECO:0007669"/>
    <property type="project" value="InterPro"/>
</dbReference>
<dbReference type="AlphaFoldDB" id="A0A2T4PUS9"/>
<keyword evidence="3 10" id="KW-0813">Transport</keyword>
<dbReference type="SUPFAM" id="SSF161098">
    <property type="entry name" value="MetI-like"/>
    <property type="match status" value="1"/>
</dbReference>
<feature type="transmembrane region" description="Helical" evidence="10">
    <location>
        <begin position="7"/>
        <end position="28"/>
    </location>
</feature>
<feature type="transmembrane region" description="Helical" evidence="10">
    <location>
        <begin position="98"/>
        <end position="124"/>
    </location>
</feature>
<dbReference type="InterPro" id="IPR035906">
    <property type="entry name" value="MetI-like_sf"/>
</dbReference>
<dbReference type="PANTHER" id="PTHR43848:SF2">
    <property type="entry name" value="PUTRESCINE TRANSPORT SYSTEM PERMEASE PROTEIN POTI"/>
    <property type="match status" value="1"/>
</dbReference>
<keyword evidence="5" id="KW-0533">Nickel</keyword>
<dbReference type="EMBL" id="CP069486">
    <property type="protein sequence ID" value="QRO85215.1"/>
    <property type="molecule type" value="Genomic_DNA"/>
</dbReference>
<dbReference type="InterPro" id="IPR051789">
    <property type="entry name" value="Bact_Polyamine_Transport"/>
</dbReference>
<dbReference type="InterPro" id="IPR000515">
    <property type="entry name" value="MetI-like"/>
</dbReference>
<evidence type="ECO:0000256" key="9">
    <source>
        <dbReference type="ARBA" id="ARBA00023136"/>
    </source>
</evidence>
<accession>A0A2T4PUS9</accession>
<dbReference type="GeneID" id="64115998"/>
<evidence type="ECO:0000313" key="14">
    <source>
        <dbReference type="Proteomes" id="UP000241209"/>
    </source>
</evidence>
<dbReference type="PANTHER" id="PTHR43848">
    <property type="entry name" value="PUTRESCINE TRANSPORT SYSTEM PERMEASE PROTEIN POTI"/>
    <property type="match status" value="1"/>
</dbReference>
<reference evidence="12" key="2">
    <citation type="submission" date="2018-03" db="EMBL/GenBank/DDBJ databases">
        <authorList>
            <person name="Keele B.F."/>
        </authorList>
    </citation>
    <scope>NUCLEOTIDE SEQUENCE</scope>
    <source>
        <strain evidence="12">SNUC 2204</strain>
    </source>
</reference>
<evidence type="ECO:0000256" key="7">
    <source>
        <dbReference type="ARBA" id="ARBA00022989"/>
    </source>
</evidence>
<comment type="similarity">
    <text evidence="2">Belongs to the binding-protein-dependent transport system permease family. CysTW subfamily.</text>
</comment>
<evidence type="ECO:0000256" key="10">
    <source>
        <dbReference type="RuleBase" id="RU363032"/>
    </source>
</evidence>
<dbReference type="Proteomes" id="UP000241209">
    <property type="component" value="Unassembled WGS sequence"/>
</dbReference>
<evidence type="ECO:0000313" key="12">
    <source>
        <dbReference type="EMBL" id="PTI30180.1"/>
    </source>
</evidence>
<evidence type="ECO:0000256" key="3">
    <source>
        <dbReference type="ARBA" id="ARBA00022448"/>
    </source>
</evidence>
<dbReference type="PROSITE" id="PS50928">
    <property type="entry name" value="ABC_TM1"/>
    <property type="match status" value="1"/>
</dbReference>
<feature type="transmembrane region" description="Helical" evidence="10">
    <location>
        <begin position="235"/>
        <end position="254"/>
    </location>
</feature>
<dbReference type="RefSeq" id="WP_103323343.1">
    <property type="nucleotide sequence ID" value="NZ_BMDF01000003.1"/>
</dbReference>
<dbReference type="Proteomes" id="UP000627155">
    <property type="component" value="Chromosome"/>
</dbReference>
<evidence type="ECO:0000256" key="6">
    <source>
        <dbReference type="ARBA" id="ARBA00022692"/>
    </source>
</evidence>
<keyword evidence="9 10" id="KW-0472">Membrane</keyword>
<dbReference type="GO" id="GO:0015675">
    <property type="term" value="P:nickel cation transport"/>
    <property type="evidence" value="ECO:0007669"/>
    <property type="project" value="UniProtKB-KW"/>
</dbReference>
<evidence type="ECO:0000256" key="5">
    <source>
        <dbReference type="ARBA" id="ARBA00022596"/>
    </source>
</evidence>
<dbReference type="CDD" id="cd06261">
    <property type="entry name" value="TM_PBP2"/>
    <property type="match status" value="1"/>
</dbReference>
<dbReference type="Pfam" id="PF00528">
    <property type="entry name" value="BPD_transp_1"/>
    <property type="match status" value="1"/>
</dbReference>
<evidence type="ECO:0000256" key="1">
    <source>
        <dbReference type="ARBA" id="ARBA00004651"/>
    </source>
</evidence>
<keyword evidence="8" id="KW-0921">Nickel transport</keyword>
<evidence type="ECO:0000256" key="2">
    <source>
        <dbReference type="ARBA" id="ARBA00007069"/>
    </source>
</evidence>
<keyword evidence="15" id="KW-1185">Reference proteome</keyword>
<reference evidence="13 15" key="3">
    <citation type="submission" date="2021-02" db="EMBL/GenBank/DDBJ databases">
        <title>FDA dAtabase for Regulatory Grade micrObial Sequences (FDA-ARGOS): Supporting development and validation of Infectious Disease Dx tests.</title>
        <authorList>
            <person name="Sproer C."/>
            <person name="Gronow S."/>
            <person name="Severitt S."/>
            <person name="Schroder I."/>
            <person name="Tallon L."/>
            <person name="Sadzewicz L."/>
            <person name="Zhao X."/>
            <person name="Boylan J."/>
            <person name="Ott S."/>
            <person name="Bowen H."/>
            <person name="Vavikolanu K."/>
            <person name="Mehta A."/>
            <person name="Aluvathingal J."/>
            <person name="Nadendla S."/>
            <person name="Lowell S."/>
            <person name="Myers T."/>
            <person name="Yan Y."/>
            <person name="Sichtig H."/>
        </authorList>
    </citation>
    <scope>NUCLEOTIDE SEQUENCE [LARGE SCALE GENOMIC DNA]</scope>
    <source>
        <strain evidence="13 15">FDAARGOS_1207</strain>
    </source>
</reference>
<dbReference type="OrthoDB" id="9782004at2"/>
<feature type="transmembrane region" description="Helical" evidence="10">
    <location>
        <begin position="130"/>
        <end position="155"/>
    </location>
</feature>
<dbReference type="STRING" id="1167632.GCA_000286335_00603"/>
<name>A0A2T4PUS9_9STAP</name>
<evidence type="ECO:0000313" key="15">
    <source>
        <dbReference type="Proteomes" id="UP000627155"/>
    </source>
</evidence>
<evidence type="ECO:0000259" key="11">
    <source>
        <dbReference type="PROSITE" id="PS50928"/>
    </source>
</evidence>
<dbReference type="GO" id="GO:0005886">
    <property type="term" value="C:plasma membrane"/>
    <property type="evidence" value="ECO:0007669"/>
    <property type="project" value="UniProtKB-SubCell"/>
</dbReference>
<protein>
    <submittedName>
        <fullName evidence="12">ABC transporter permease</fullName>
    </submittedName>
</protein>
<keyword evidence="4" id="KW-1003">Cell membrane</keyword>
<feature type="domain" description="ABC transmembrane type-1" evidence="11">
    <location>
        <begin position="58"/>
        <end position="249"/>
    </location>
</feature>
<reference evidence="12 14" key="1">
    <citation type="journal article" date="2016" name="Front. Microbiol.">
        <title>Comprehensive Phylogenetic Analysis of Bovine Non-aureus Staphylococci Species Based on Whole-Genome Sequencing.</title>
        <authorList>
            <person name="Naushad S."/>
            <person name="Barkema H.W."/>
            <person name="Luby C."/>
            <person name="Condas L.A."/>
            <person name="Nobrega D.B."/>
            <person name="Carson D.A."/>
            <person name="De Buck J."/>
        </authorList>
    </citation>
    <scope>NUCLEOTIDE SEQUENCE [LARGE SCALE GENOMIC DNA]</scope>
    <source>
        <strain evidence="12 14">SNUC 2204</strain>
    </source>
</reference>
<evidence type="ECO:0000256" key="4">
    <source>
        <dbReference type="ARBA" id="ARBA00022475"/>
    </source>
</evidence>
<evidence type="ECO:0000256" key="8">
    <source>
        <dbReference type="ARBA" id="ARBA00023112"/>
    </source>
</evidence>
<feature type="transmembrane region" description="Helical" evidence="10">
    <location>
        <begin position="176"/>
        <end position="197"/>
    </location>
</feature>
<feature type="transmembrane region" description="Helical" evidence="10">
    <location>
        <begin position="54"/>
        <end position="86"/>
    </location>
</feature>
<keyword evidence="8" id="KW-0406">Ion transport</keyword>